<accession>A0A9P5Y429</accession>
<dbReference type="GO" id="GO:0046872">
    <property type="term" value="F:metal ion binding"/>
    <property type="evidence" value="ECO:0007669"/>
    <property type="project" value="UniProtKB-KW"/>
</dbReference>
<dbReference type="SUPFAM" id="SSF52540">
    <property type="entry name" value="P-loop containing nucleoside triphosphate hydrolases"/>
    <property type="match status" value="1"/>
</dbReference>
<proteinExistence type="predicted"/>
<dbReference type="PANTHER" id="PTHR11711">
    <property type="entry name" value="ADP RIBOSYLATION FACTOR-RELATED"/>
    <property type="match status" value="1"/>
</dbReference>
<evidence type="ECO:0000256" key="4">
    <source>
        <dbReference type="PIRSR" id="PIRSR606689-2"/>
    </source>
</evidence>
<dbReference type="InterPro" id="IPR027417">
    <property type="entry name" value="P-loop_NTPase"/>
</dbReference>
<keyword evidence="1 3" id="KW-0547">Nucleotide-binding</keyword>
<dbReference type="OrthoDB" id="427186at2759"/>
<name>A0A9P5Y429_9AGAR</name>
<dbReference type="EMBL" id="MU150273">
    <property type="protein sequence ID" value="KAF9462304.1"/>
    <property type="molecule type" value="Genomic_DNA"/>
</dbReference>
<evidence type="ECO:0000256" key="2">
    <source>
        <dbReference type="ARBA" id="ARBA00023134"/>
    </source>
</evidence>
<gene>
    <name evidence="5" type="ORF">BDZ94DRAFT_1194757</name>
</gene>
<evidence type="ECO:0000313" key="5">
    <source>
        <dbReference type="EMBL" id="KAF9462304.1"/>
    </source>
</evidence>
<dbReference type="Proteomes" id="UP000807353">
    <property type="component" value="Unassembled WGS sequence"/>
</dbReference>
<feature type="binding site" evidence="3">
    <location>
        <position position="78"/>
    </location>
    <ligand>
        <name>GTP</name>
        <dbReference type="ChEBI" id="CHEBI:37565"/>
    </ligand>
</feature>
<organism evidence="5 6">
    <name type="scientific">Collybia nuda</name>
    <dbReference type="NCBI Taxonomy" id="64659"/>
    <lineage>
        <taxon>Eukaryota</taxon>
        <taxon>Fungi</taxon>
        <taxon>Dikarya</taxon>
        <taxon>Basidiomycota</taxon>
        <taxon>Agaricomycotina</taxon>
        <taxon>Agaricomycetes</taxon>
        <taxon>Agaricomycetidae</taxon>
        <taxon>Agaricales</taxon>
        <taxon>Tricholomatineae</taxon>
        <taxon>Clitocybaceae</taxon>
        <taxon>Collybia</taxon>
    </lineage>
</organism>
<dbReference type="InterPro" id="IPR024156">
    <property type="entry name" value="Small_GTPase_ARF"/>
</dbReference>
<keyword evidence="4" id="KW-0479">Metal-binding</keyword>
<feature type="binding site" evidence="3">
    <location>
        <begin position="24"/>
        <end position="31"/>
    </location>
    <ligand>
        <name>GTP</name>
        <dbReference type="ChEBI" id="CHEBI:37565"/>
    </ligand>
</feature>
<evidence type="ECO:0000256" key="1">
    <source>
        <dbReference type="ARBA" id="ARBA00022741"/>
    </source>
</evidence>
<feature type="binding site" evidence="4">
    <location>
        <position position="48"/>
    </location>
    <ligand>
        <name>Mg(2+)</name>
        <dbReference type="ChEBI" id="CHEBI:18420"/>
    </ligand>
</feature>
<dbReference type="InterPro" id="IPR006689">
    <property type="entry name" value="Small_GTPase_ARF/SAR"/>
</dbReference>
<feature type="binding site" evidence="3">
    <location>
        <begin position="144"/>
        <end position="147"/>
    </location>
    <ligand>
        <name>GTP</name>
        <dbReference type="ChEBI" id="CHEBI:37565"/>
    </ligand>
</feature>
<dbReference type="AlphaFoldDB" id="A0A9P5Y429"/>
<evidence type="ECO:0000313" key="6">
    <source>
        <dbReference type="Proteomes" id="UP000807353"/>
    </source>
</evidence>
<protein>
    <submittedName>
        <fullName evidence="5">ADP-ribosylation factor</fullName>
    </submittedName>
</protein>
<feature type="binding site" evidence="4">
    <location>
        <position position="31"/>
    </location>
    <ligand>
        <name>Mg(2+)</name>
        <dbReference type="ChEBI" id="CHEBI:18420"/>
    </ligand>
</feature>
<dbReference type="GO" id="GO:0005525">
    <property type="term" value="F:GTP binding"/>
    <property type="evidence" value="ECO:0007669"/>
    <property type="project" value="UniProtKB-KW"/>
</dbReference>
<evidence type="ECO:0000256" key="3">
    <source>
        <dbReference type="PIRSR" id="PIRSR606689-1"/>
    </source>
</evidence>
<keyword evidence="6" id="KW-1185">Reference proteome</keyword>
<dbReference type="SMART" id="SM00177">
    <property type="entry name" value="ARF"/>
    <property type="match status" value="1"/>
</dbReference>
<dbReference type="PROSITE" id="PS51417">
    <property type="entry name" value="ARF"/>
    <property type="match status" value="1"/>
</dbReference>
<dbReference type="Pfam" id="PF00025">
    <property type="entry name" value="Arf"/>
    <property type="match status" value="1"/>
</dbReference>
<reference evidence="5" key="1">
    <citation type="submission" date="2020-11" db="EMBL/GenBank/DDBJ databases">
        <authorList>
            <consortium name="DOE Joint Genome Institute"/>
            <person name="Ahrendt S."/>
            <person name="Riley R."/>
            <person name="Andreopoulos W."/>
            <person name="Labutti K."/>
            <person name="Pangilinan J."/>
            <person name="Ruiz-Duenas F.J."/>
            <person name="Barrasa J.M."/>
            <person name="Sanchez-Garcia M."/>
            <person name="Camarero S."/>
            <person name="Miyauchi S."/>
            <person name="Serrano A."/>
            <person name="Linde D."/>
            <person name="Babiker R."/>
            <person name="Drula E."/>
            <person name="Ayuso-Fernandez I."/>
            <person name="Pacheco R."/>
            <person name="Padilla G."/>
            <person name="Ferreira P."/>
            <person name="Barriuso J."/>
            <person name="Kellner H."/>
            <person name="Castanera R."/>
            <person name="Alfaro M."/>
            <person name="Ramirez L."/>
            <person name="Pisabarro A.G."/>
            <person name="Kuo A."/>
            <person name="Tritt A."/>
            <person name="Lipzen A."/>
            <person name="He G."/>
            <person name="Yan M."/>
            <person name="Ng V."/>
            <person name="Cullen D."/>
            <person name="Martin F."/>
            <person name="Rosso M.-N."/>
            <person name="Henrissat B."/>
            <person name="Hibbett D."/>
            <person name="Martinez A.T."/>
            <person name="Grigoriev I.V."/>
        </authorList>
    </citation>
    <scope>NUCLEOTIDE SEQUENCE</scope>
    <source>
        <strain evidence="5">CBS 247.69</strain>
    </source>
</reference>
<dbReference type="GO" id="GO:0003924">
    <property type="term" value="F:GTPase activity"/>
    <property type="evidence" value="ECO:0007669"/>
    <property type="project" value="InterPro"/>
</dbReference>
<keyword evidence="2 3" id="KW-0342">GTP-binding</keyword>
<sequence length="389" mass="43288">MSTILRRFMNRFYRNNEYSITIAGLGYTGKTTMLYLLKLNEIVQTISSIGFNVESIEVPLRGGGQLNFTGWDVGTGCGNPSVLSMLIGSYTASADALIWVVDSTDREGLKDSVGTLQDVIRRTESERSEAGTPAQAFPILILANKQDLPEAQSIDTVRKAFATLLRGRNACVFKSAFTQPDTGLQDAFEWLSIALELASAGKLPQPPKHNPVADMRSVDTLTEKLESWLGRIEKDSNPQEFLDQFHSISLPAWDHYTHIRIAFLLLRTHGRQKGKDMIFSGIEKYITESSQTRGRTFHITMTYFWIQIVHLGIESKAPQVPLKFSNGSSTASTSSTDFEMFLLCNPYVADGNLWADFYSRDVMMSPAAKAGMVLPDKKPLPNLVIRDAI</sequence>
<keyword evidence="4" id="KW-0460">Magnesium</keyword>
<comment type="caution">
    <text evidence="5">The sequence shown here is derived from an EMBL/GenBank/DDBJ whole genome shotgun (WGS) entry which is preliminary data.</text>
</comment>
<dbReference type="Gene3D" id="3.40.50.300">
    <property type="entry name" value="P-loop containing nucleotide triphosphate hydrolases"/>
    <property type="match status" value="1"/>
</dbReference>